<dbReference type="SUPFAM" id="SSF51695">
    <property type="entry name" value="PLC-like phosphodiesterases"/>
    <property type="match status" value="1"/>
</dbReference>
<feature type="chain" id="PRO_5046235305" evidence="1">
    <location>
        <begin position="34"/>
        <end position="786"/>
    </location>
</feature>
<keyword evidence="1" id="KW-0732">Signal</keyword>
<comment type="caution">
    <text evidence="3">The sequence shown here is derived from an EMBL/GenBank/DDBJ whole genome shotgun (WGS) entry which is preliminary data.</text>
</comment>
<dbReference type="PANTHER" id="PTHR46320">
    <property type="entry name" value="GLYCEROPHOSPHODIESTER PHOSPHODIESTERASE 1"/>
    <property type="match status" value="1"/>
</dbReference>
<dbReference type="CDD" id="cd08566">
    <property type="entry name" value="GDPD_AtGDE_like"/>
    <property type="match status" value="1"/>
</dbReference>
<evidence type="ECO:0000256" key="1">
    <source>
        <dbReference type="SAM" id="SignalP"/>
    </source>
</evidence>
<dbReference type="Proteomes" id="UP001185069">
    <property type="component" value="Unassembled WGS sequence"/>
</dbReference>
<protein>
    <submittedName>
        <fullName evidence="3">Glycerophosphoryl diester phosphodiesterase</fullName>
    </submittedName>
</protein>
<feature type="signal peptide" evidence="1">
    <location>
        <begin position="1"/>
        <end position="33"/>
    </location>
</feature>
<evidence type="ECO:0000313" key="4">
    <source>
        <dbReference type="Proteomes" id="UP001185069"/>
    </source>
</evidence>
<accession>A0ABU1JCK1</accession>
<organism evidence="3 4">
    <name type="scientific">Arthrobacter russicus</name>
    <dbReference type="NCBI Taxonomy" id="172040"/>
    <lineage>
        <taxon>Bacteria</taxon>
        <taxon>Bacillati</taxon>
        <taxon>Actinomycetota</taxon>
        <taxon>Actinomycetes</taxon>
        <taxon>Micrococcales</taxon>
        <taxon>Micrococcaceae</taxon>
        <taxon>Arthrobacter</taxon>
    </lineage>
</organism>
<dbReference type="CDD" id="cd00161">
    <property type="entry name" value="beta-trefoil_Ricin-like"/>
    <property type="match status" value="1"/>
</dbReference>
<feature type="domain" description="GP-PDE" evidence="2">
    <location>
        <begin position="86"/>
        <end position="345"/>
    </location>
</feature>
<dbReference type="InterPro" id="IPR017946">
    <property type="entry name" value="PLC-like_Pdiesterase_TIM-brl"/>
</dbReference>
<dbReference type="SUPFAM" id="SSF50370">
    <property type="entry name" value="Ricin B-like lectins"/>
    <property type="match status" value="2"/>
</dbReference>
<dbReference type="PROSITE" id="PS50231">
    <property type="entry name" value="RICIN_B_LECTIN"/>
    <property type="match status" value="2"/>
</dbReference>
<proteinExistence type="predicted"/>
<dbReference type="InterPro" id="IPR035992">
    <property type="entry name" value="Ricin_B-like_lectins"/>
</dbReference>
<dbReference type="RefSeq" id="WP_309797180.1">
    <property type="nucleotide sequence ID" value="NZ_BAAAHY010000001.1"/>
</dbReference>
<dbReference type="Pfam" id="PF03009">
    <property type="entry name" value="GDPD"/>
    <property type="match status" value="1"/>
</dbReference>
<dbReference type="EMBL" id="JAVDQF010000001">
    <property type="protein sequence ID" value="MDR6269117.1"/>
    <property type="molecule type" value="Genomic_DNA"/>
</dbReference>
<dbReference type="SMART" id="SM00458">
    <property type="entry name" value="RICIN"/>
    <property type="match status" value="1"/>
</dbReference>
<dbReference type="InterPro" id="IPR030395">
    <property type="entry name" value="GP_PDE_dom"/>
</dbReference>
<dbReference type="Gene3D" id="2.80.10.50">
    <property type="match status" value="2"/>
</dbReference>
<gene>
    <name evidence="3" type="ORF">JOE69_001355</name>
</gene>
<dbReference type="InterPro" id="IPR000772">
    <property type="entry name" value="Ricin_B_lectin"/>
</dbReference>
<dbReference type="Pfam" id="PF00652">
    <property type="entry name" value="Ricin_B_lectin"/>
    <property type="match status" value="1"/>
</dbReference>
<sequence length="786" mass="86596">MKKKPDRRSIRFATFTVLALAVSGIAVVAPATATPPVESAPPPAAEPAAAPRTEEVAAGTDLGKNCSKTSLEILEGLLEMGGTDKVTTVRHRGDFDADTPENSLAAFRNSYQACRPGIETDIRKTKDGQFVLFHDTKIGKMLEPGYNPQTDTGPNATLDSLTYSQLREKNLVKIDRSVSDQKIINLDTFLTDYVNTKGRSIINLEIKSDGDVLDVVKAFDRISKRLGADLYSSTIFKFRMTAYPTIEKFQDDLVKANIPPGNVMAMPVMSAQIAESINALPPIKPGESNAYAAVDSWSDAPNVAVPSVEVVMKDAQGYKEYQYEFPYYSQTDSYLDMVPMTVPSSTELRNVREGTMAEMSELVKSRNKPLAQFVPIPDWAMWRKDFSWDTSLPNTVPNTPKISPREAYFNNDSKCCYALSDRLAGDKLDQEKADQRILLPFQERIKATVLTADDTDSIDSYFKGKGKYLDLGDNKVKPNAPNPAMNSLIFPGNRIPRATVAQTTNISYGQNQLINAQFRLCANNKSGAMQPANEVIVWECNPGDPMNHWQFRQRDAEGYGVIGLGRSEYCLNSQGRVGTTVIWPCDKATNAMWRYRSDGSIVDRATNACLSLTGDKSGSNLETEACNGSGRQQWLTDYAENSFGSVDRDSGLLLASRGTGQCLNLYGNSGTEQLYMGQCVVSTERTWGTWTGMVSGQGGYKPVLESGMKDSSGDYYMCARAPSPTSVVANSCENRSAKEYWWYFTPDERIVSVNTGGCLIPRPGSSTLLVEKCESAKDRQRAYQWG</sequence>
<dbReference type="PROSITE" id="PS51704">
    <property type="entry name" value="GP_PDE"/>
    <property type="match status" value="1"/>
</dbReference>
<evidence type="ECO:0000259" key="2">
    <source>
        <dbReference type="PROSITE" id="PS51704"/>
    </source>
</evidence>
<name>A0ABU1JCK1_9MICC</name>
<evidence type="ECO:0000313" key="3">
    <source>
        <dbReference type="EMBL" id="MDR6269117.1"/>
    </source>
</evidence>
<reference evidence="3 4" key="1">
    <citation type="submission" date="2023-07" db="EMBL/GenBank/DDBJ databases">
        <title>Sequencing the genomes of 1000 actinobacteria strains.</title>
        <authorList>
            <person name="Klenk H.-P."/>
        </authorList>
    </citation>
    <scope>NUCLEOTIDE SEQUENCE [LARGE SCALE GENOMIC DNA]</scope>
    <source>
        <strain evidence="3 4">DSM 14555</strain>
    </source>
</reference>
<keyword evidence="4" id="KW-1185">Reference proteome</keyword>
<dbReference type="PANTHER" id="PTHR46320:SF1">
    <property type="entry name" value="GLYCEROPHOSPHODIESTER PHOSPHODIESTERASE 1"/>
    <property type="match status" value="1"/>
</dbReference>
<dbReference type="Gene3D" id="3.20.20.190">
    <property type="entry name" value="Phosphatidylinositol (PI) phosphodiesterase"/>
    <property type="match status" value="1"/>
</dbReference>